<dbReference type="InterPro" id="IPR042507">
    <property type="entry name" value="TBC1D19"/>
</dbReference>
<dbReference type="Ensembl" id="ENSSLUT00000053983.1">
    <property type="protein sequence ID" value="ENSSLUP00000052445.1"/>
    <property type="gene ID" value="ENSSLUG00000022768.1"/>
</dbReference>
<name>A0A8D0A9G0_SANLU</name>
<proteinExistence type="predicted"/>
<dbReference type="InterPro" id="IPR000195">
    <property type="entry name" value="Rab-GAP-TBC_dom"/>
</dbReference>
<dbReference type="PANTHER" id="PTHR16110">
    <property type="entry name" value="TBC1 DOMAIN FAMILY MEMBER 19"/>
    <property type="match status" value="1"/>
</dbReference>
<dbReference type="SMART" id="SM00164">
    <property type="entry name" value="TBC"/>
    <property type="match status" value="1"/>
</dbReference>
<dbReference type="InterPro" id="IPR035969">
    <property type="entry name" value="Rab-GAP_TBC_sf"/>
</dbReference>
<dbReference type="Gene3D" id="1.10.472.80">
    <property type="entry name" value="Ypt/Rab-GAP domain of gyp1p, domain 3"/>
    <property type="match status" value="1"/>
</dbReference>
<dbReference type="GeneTree" id="ENSGT00390000015965"/>
<dbReference type="Proteomes" id="UP000694568">
    <property type="component" value="Unplaced"/>
</dbReference>
<gene>
    <name evidence="2" type="primary">tbc1d19</name>
</gene>
<evidence type="ECO:0000313" key="2">
    <source>
        <dbReference type="Ensembl" id="ENSSLUP00000052445.1"/>
    </source>
</evidence>
<sequence>MEEGSELSLTIAQIVQRLKGSHLHSQIERQAKECLHQPEIKLESLKEDVRSFLKTSGWERQLQNAVYRELQLPPSHPTAPPEHLKEPLAYMRKAQASWEKRVLKSLNSMSTELGVPLARMRPPVEQKELTNKWNEMGTDEPDLTRFRPVYAPKDFLEVLISLQNPNHDSSEDVSVRSHWGLIQVPLNVRDIPQLRQAYSELNLTSGQLGIDDHAHIHPGIHKKLVLEQDSAAAQQYSRQGCSTGLRADLWALILNSTNQPQDVMHYEQLTAGVIQHDLLVDNLIYKDVKLTASNDDYYFVFEDFLYQVLLCFSRDTAVLEHFKYNSATPPKSFIQGVIPFHGFSMYVAPLCFLYNEPSKLYSVFREMYIRYFFRLHSISSSPSGIVSLCLQFERLLQSHLPQLFYHLRQIGAQPLRIAFKWMVRAFSGYLSTDQLLLLWDRILGYDSLEVVAVLAAAVFAFRAENLMEVTSLASAEAVLADLSTLKVMPLIQIFLFATAI</sequence>
<dbReference type="PANTHER" id="PTHR16110:SF1">
    <property type="entry name" value="TBC1 DOMAIN FAMILY MEMBER 19"/>
    <property type="match status" value="1"/>
</dbReference>
<reference evidence="2" key="1">
    <citation type="submission" date="2025-08" db="UniProtKB">
        <authorList>
            <consortium name="Ensembl"/>
        </authorList>
    </citation>
    <scope>IDENTIFICATION</scope>
</reference>
<dbReference type="AlphaFoldDB" id="A0A8D0A9G0"/>
<dbReference type="Pfam" id="PF00566">
    <property type="entry name" value="RabGAP-TBC"/>
    <property type="match status" value="1"/>
</dbReference>
<reference evidence="2" key="2">
    <citation type="submission" date="2025-09" db="UniProtKB">
        <authorList>
            <consortium name="Ensembl"/>
        </authorList>
    </citation>
    <scope>IDENTIFICATION</scope>
</reference>
<accession>A0A8D0A9G0</accession>
<dbReference type="PROSITE" id="PS50086">
    <property type="entry name" value="TBC_RABGAP"/>
    <property type="match status" value="1"/>
</dbReference>
<organism evidence="2 3">
    <name type="scientific">Sander lucioperca</name>
    <name type="common">Pike-perch</name>
    <name type="synonym">Perca lucioperca</name>
    <dbReference type="NCBI Taxonomy" id="283035"/>
    <lineage>
        <taxon>Eukaryota</taxon>
        <taxon>Metazoa</taxon>
        <taxon>Chordata</taxon>
        <taxon>Craniata</taxon>
        <taxon>Vertebrata</taxon>
        <taxon>Euteleostomi</taxon>
        <taxon>Actinopterygii</taxon>
        <taxon>Neopterygii</taxon>
        <taxon>Teleostei</taxon>
        <taxon>Neoteleostei</taxon>
        <taxon>Acanthomorphata</taxon>
        <taxon>Eupercaria</taxon>
        <taxon>Perciformes</taxon>
        <taxon>Percoidei</taxon>
        <taxon>Percidae</taxon>
        <taxon>Luciopercinae</taxon>
        <taxon>Sander</taxon>
    </lineage>
</organism>
<keyword evidence="3" id="KW-1185">Reference proteome</keyword>
<evidence type="ECO:0000313" key="3">
    <source>
        <dbReference type="Proteomes" id="UP000694568"/>
    </source>
</evidence>
<dbReference type="SUPFAM" id="SSF47923">
    <property type="entry name" value="Ypt/Rab-GAP domain of gyp1p"/>
    <property type="match status" value="2"/>
</dbReference>
<evidence type="ECO:0000259" key="1">
    <source>
        <dbReference type="PROSITE" id="PS50086"/>
    </source>
</evidence>
<feature type="domain" description="Rab-GAP TBC" evidence="1">
    <location>
        <begin position="240"/>
        <end position="446"/>
    </location>
</feature>
<protein>
    <submittedName>
        <fullName evidence="2">TBC1 domain family, member 19</fullName>
    </submittedName>
</protein>